<evidence type="ECO:0000256" key="8">
    <source>
        <dbReference type="PIRSR" id="PIRSR602401-1"/>
    </source>
</evidence>
<dbReference type="FunFam" id="1.10.630.10:FF:000126">
    <property type="entry name" value="Predicted protein"/>
    <property type="match status" value="1"/>
</dbReference>
<dbReference type="InterPro" id="IPR017972">
    <property type="entry name" value="Cyt_P450_CS"/>
</dbReference>
<keyword evidence="5 9" id="KW-0560">Oxidoreductase</keyword>
<evidence type="ECO:0000256" key="3">
    <source>
        <dbReference type="ARBA" id="ARBA00022617"/>
    </source>
</evidence>
<sequence>MLTAIVNNIISRCVMGQKFEAEDGNKWLGEISKHTVVQLSAFCVGDFIPSLGWIDVLTGLIQRLKVTFGELDAFFDQDMFVGGSDTTSTALEWAFAELMKSPVAMKKAQEEIRRVLGIKSKVEKNDINQMKYLKCVLKETLSLHPPFPLLFPREILSGVKFGGYDIPQKTRVLINSWAIQKDPEIWTRSEEFLPERFKNSQVDFKGQDFEFIPFGAGRRGCPGIIFGIPTAEYVMATLLYWFDWELPKTSKAIEILDMSEVYGINVHKKVPLLLVP</sequence>
<keyword evidence="11" id="KW-1185">Reference proteome</keyword>
<comment type="caution">
    <text evidence="10">The sequence shown here is derived from an EMBL/GenBank/DDBJ whole genome shotgun (WGS) entry which is preliminary data.</text>
</comment>
<reference evidence="10" key="1">
    <citation type="journal article" date="2023" name="Science">
        <title>Elucidation of the pathway for biosynthesis of saponin adjuvants from the soapbark tree.</title>
        <authorList>
            <person name="Reed J."/>
            <person name="Orme A."/>
            <person name="El-Demerdash A."/>
            <person name="Owen C."/>
            <person name="Martin L.B.B."/>
            <person name="Misra R.C."/>
            <person name="Kikuchi S."/>
            <person name="Rejzek M."/>
            <person name="Martin A.C."/>
            <person name="Harkess A."/>
            <person name="Leebens-Mack J."/>
            <person name="Louveau T."/>
            <person name="Stephenson M.J."/>
            <person name="Osbourn A."/>
        </authorList>
    </citation>
    <scope>NUCLEOTIDE SEQUENCE</scope>
    <source>
        <strain evidence="10">S10</strain>
    </source>
</reference>
<comment type="similarity">
    <text evidence="2 9">Belongs to the cytochrome P450 family.</text>
</comment>
<accession>A0AAD7LDJ1</accession>
<dbReference type="PRINTS" id="PR00385">
    <property type="entry name" value="P450"/>
</dbReference>
<dbReference type="InterPro" id="IPR002401">
    <property type="entry name" value="Cyt_P450_E_grp-I"/>
</dbReference>
<evidence type="ECO:0000256" key="4">
    <source>
        <dbReference type="ARBA" id="ARBA00022723"/>
    </source>
</evidence>
<dbReference type="InterPro" id="IPR036396">
    <property type="entry name" value="Cyt_P450_sf"/>
</dbReference>
<gene>
    <name evidence="10" type="ORF">O6P43_022639</name>
</gene>
<dbReference type="EMBL" id="JARAOO010000009">
    <property type="protein sequence ID" value="KAJ7956150.1"/>
    <property type="molecule type" value="Genomic_DNA"/>
</dbReference>
<dbReference type="PRINTS" id="PR00463">
    <property type="entry name" value="EP450I"/>
</dbReference>
<evidence type="ECO:0000256" key="6">
    <source>
        <dbReference type="ARBA" id="ARBA00023004"/>
    </source>
</evidence>
<dbReference type="InterPro" id="IPR001128">
    <property type="entry name" value="Cyt_P450"/>
</dbReference>
<evidence type="ECO:0000256" key="9">
    <source>
        <dbReference type="RuleBase" id="RU000461"/>
    </source>
</evidence>
<dbReference type="GO" id="GO:0005506">
    <property type="term" value="F:iron ion binding"/>
    <property type="evidence" value="ECO:0007669"/>
    <property type="project" value="InterPro"/>
</dbReference>
<dbReference type="GO" id="GO:0016705">
    <property type="term" value="F:oxidoreductase activity, acting on paired donors, with incorporation or reduction of molecular oxygen"/>
    <property type="evidence" value="ECO:0007669"/>
    <property type="project" value="InterPro"/>
</dbReference>
<evidence type="ECO:0000256" key="1">
    <source>
        <dbReference type="ARBA" id="ARBA00001971"/>
    </source>
</evidence>
<dbReference type="SUPFAM" id="SSF48264">
    <property type="entry name" value="Cytochrome P450"/>
    <property type="match status" value="1"/>
</dbReference>
<keyword evidence="7 9" id="KW-0503">Monooxygenase</keyword>
<protein>
    <submittedName>
        <fullName evidence="10">Cytochrome P450</fullName>
    </submittedName>
</protein>
<dbReference type="Proteomes" id="UP001163823">
    <property type="component" value="Chromosome 9"/>
</dbReference>
<dbReference type="GO" id="GO:0004497">
    <property type="term" value="F:monooxygenase activity"/>
    <property type="evidence" value="ECO:0007669"/>
    <property type="project" value="UniProtKB-KW"/>
</dbReference>
<proteinExistence type="inferred from homology"/>
<evidence type="ECO:0000256" key="2">
    <source>
        <dbReference type="ARBA" id="ARBA00010617"/>
    </source>
</evidence>
<dbReference type="PANTHER" id="PTHR47955">
    <property type="entry name" value="CYTOCHROME P450 FAMILY 71 PROTEIN"/>
    <property type="match status" value="1"/>
</dbReference>
<name>A0AAD7LDJ1_QUISA</name>
<evidence type="ECO:0000256" key="7">
    <source>
        <dbReference type="ARBA" id="ARBA00023033"/>
    </source>
</evidence>
<keyword evidence="4 8" id="KW-0479">Metal-binding</keyword>
<keyword evidence="3 8" id="KW-0349">Heme</keyword>
<keyword evidence="6 8" id="KW-0408">Iron</keyword>
<evidence type="ECO:0000313" key="10">
    <source>
        <dbReference type="EMBL" id="KAJ7956150.1"/>
    </source>
</evidence>
<organism evidence="10 11">
    <name type="scientific">Quillaja saponaria</name>
    <name type="common">Soap bark tree</name>
    <dbReference type="NCBI Taxonomy" id="32244"/>
    <lineage>
        <taxon>Eukaryota</taxon>
        <taxon>Viridiplantae</taxon>
        <taxon>Streptophyta</taxon>
        <taxon>Embryophyta</taxon>
        <taxon>Tracheophyta</taxon>
        <taxon>Spermatophyta</taxon>
        <taxon>Magnoliopsida</taxon>
        <taxon>eudicotyledons</taxon>
        <taxon>Gunneridae</taxon>
        <taxon>Pentapetalae</taxon>
        <taxon>rosids</taxon>
        <taxon>fabids</taxon>
        <taxon>Fabales</taxon>
        <taxon>Quillajaceae</taxon>
        <taxon>Quillaja</taxon>
    </lineage>
</organism>
<dbReference type="Pfam" id="PF00067">
    <property type="entry name" value="p450"/>
    <property type="match status" value="1"/>
</dbReference>
<dbReference type="PROSITE" id="PS00086">
    <property type="entry name" value="CYTOCHROME_P450"/>
    <property type="match status" value="1"/>
</dbReference>
<feature type="binding site" description="axial binding residue" evidence="8">
    <location>
        <position position="221"/>
    </location>
    <ligand>
        <name>heme</name>
        <dbReference type="ChEBI" id="CHEBI:30413"/>
    </ligand>
    <ligandPart>
        <name>Fe</name>
        <dbReference type="ChEBI" id="CHEBI:18248"/>
    </ligandPart>
</feature>
<evidence type="ECO:0000313" key="11">
    <source>
        <dbReference type="Proteomes" id="UP001163823"/>
    </source>
</evidence>
<comment type="cofactor">
    <cofactor evidence="1 8">
        <name>heme</name>
        <dbReference type="ChEBI" id="CHEBI:30413"/>
    </cofactor>
</comment>
<evidence type="ECO:0000256" key="5">
    <source>
        <dbReference type="ARBA" id="ARBA00023002"/>
    </source>
</evidence>
<dbReference type="GO" id="GO:0020037">
    <property type="term" value="F:heme binding"/>
    <property type="evidence" value="ECO:0007669"/>
    <property type="project" value="InterPro"/>
</dbReference>
<dbReference type="Gene3D" id="1.10.630.10">
    <property type="entry name" value="Cytochrome P450"/>
    <property type="match status" value="1"/>
</dbReference>
<dbReference type="KEGG" id="qsa:O6P43_022639"/>
<dbReference type="AlphaFoldDB" id="A0AAD7LDJ1"/>
<dbReference type="PANTHER" id="PTHR47955:SF15">
    <property type="entry name" value="CYTOCHROME P450 71A2-LIKE"/>
    <property type="match status" value="1"/>
</dbReference>